<feature type="transmembrane region" description="Helical" evidence="2">
    <location>
        <begin position="20"/>
        <end position="37"/>
    </location>
</feature>
<keyword evidence="2" id="KW-0812">Transmembrane</keyword>
<evidence type="ECO:0000256" key="1">
    <source>
        <dbReference type="SAM" id="MobiDB-lite"/>
    </source>
</evidence>
<evidence type="ECO:0000313" key="3">
    <source>
        <dbReference type="EMBL" id="CAL5222847.1"/>
    </source>
</evidence>
<reference evidence="3 4" key="1">
    <citation type="submission" date="2024-06" db="EMBL/GenBank/DDBJ databases">
        <authorList>
            <person name="Kraege A."/>
            <person name="Thomma B."/>
        </authorList>
    </citation>
    <scope>NUCLEOTIDE SEQUENCE [LARGE SCALE GENOMIC DNA]</scope>
</reference>
<evidence type="ECO:0000313" key="4">
    <source>
        <dbReference type="Proteomes" id="UP001497392"/>
    </source>
</evidence>
<dbReference type="EMBL" id="CAXHTA020000007">
    <property type="protein sequence ID" value="CAL5222847.1"/>
    <property type="molecule type" value="Genomic_DNA"/>
</dbReference>
<feature type="region of interest" description="Disordered" evidence="1">
    <location>
        <begin position="62"/>
        <end position="94"/>
    </location>
</feature>
<proteinExistence type="predicted"/>
<keyword evidence="2" id="KW-0472">Membrane</keyword>
<sequence>MMLSMEEIKENRPVKLALRLLPWLVAGAVAIILAQVLKTDLEKGWATWLQALVTIGIGAGADKAPQGASEDANAHQLSQGDEQQLPPAQRSINK</sequence>
<name>A0ABP1FXI3_9CHLO</name>
<gene>
    <name evidence="3" type="primary">g5272</name>
    <name evidence="3" type="ORF">VP750_LOCUS4506</name>
</gene>
<evidence type="ECO:0000256" key="2">
    <source>
        <dbReference type="SAM" id="Phobius"/>
    </source>
</evidence>
<accession>A0ABP1FXI3</accession>
<dbReference type="Proteomes" id="UP001497392">
    <property type="component" value="Unassembled WGS sequence"/>
</dbReference>
<organism evidence="3 4">
    <name type="scientific">Coccomyxa viridis</name>
    <dbReference type="NCBI Taxonomy" id="1274662"/>
    <lineage>
        <taxon>Eukaryota</taxon>
        <taxon>Viridiplantae</taxon>
        <taxon>Chlorophyta</taxon>
        <taxon>core chlorophytes</taxon>
        <taxon>Trebouxiophyceae</taxon>
        <taxon>Trebouxiophyceae incertae sedis</taxon>
        <taxon>Coccomyxaceae</taxon>
        <taxon>Coccomyxa</taxon>
    </lineage>
</organism>
<keyword evidence="2" id="KW-1133">Transmembrane helix</keyword>
<keyword evidence="4" id="KW-1185">Reference proteome</keyword>
<comment type="caution">
    <text evidence="3">The sequence shown here is derived from an EMBL/GenBank/DDBJ whole genome shotgun (WGS) entry which is preliminary data.</text>
</comment>
<protein>
    <submittedName>
        <fullName evidence="3">G5272 protein</fullName>
    </submittedName>
</protein>